<feature type="transmembrane region" description="Helical" evidence="1">
    <location>
        <begin position="36"/>
        <end position="54"/>
    </location>
</feature>
<dbReference type="Pfam" id="PF05437">
    <property type="entry name" value="AzlD"/>
    <property type="match status" value="1"/>
</dbReference>
<proteinExistence type="predicted"/>
<reference evidence="2" key="1">
    <citation type="journal article" date="2014" name="Int. J. Syst. Evol. Microbiol.">
        <title>Complete genome sequence of Corynebacterium casei LMG S-19264T (=DSM 44701T), isolated from a smear-ripened cheese.</title>
        <authorList>
            <consortium name="US DOE Joint Genome Institute (JGI-PGF)"/>
            <person name="Walter F."/>
            <person name="Albersmeier A."/>
            <person name="Kalinowski J."/>
            <person name="Ruckert C."/>
        </authorList>
    </citation>
    <scope>NUCLEOTIDE SEQUENCE</scope>
    <source>
        <strain evidence="2">CGMCC 1.16548</strain>
    </source>
</reference>
<dbReference type="RefSeq" id="WP_191281912.1">
    <property type="nucleotide sequence ID" value="NZ_BNAI01000001.1"/>
</dbReference>
<feature type="transmembrane region" description="Helical" evidence="1">
    <location>
        <begin position="86"/>
        <end position="108"/>
    </location>
</feature>
<evidence type="ECO:0000313" key="2">
    <source>
        <dbReference type="EMBL" id="GHF08365.1"/>
    </source>
</evidence>
<organism evidence="2 3">
    <name type="scientific">Pseudolysinimonas yzui</name>
    <dbReference type="NCBI Taxonomy" id="2708254"/>
    <lineage>
        <taxon>Bacteria</taxon>
        <taxon>Bacillati</taxon>
        <taxon>Actinomycetota</taxon>
        <taxon>Actinomycetes</taxon>
        <taxon>Micrococcales</taxon>
        <taxon>Microbacteriaceae</taxon>
        <taxon>Pseudolysinimonas</taxon>
    </lineage>
</organism>
<feature type="transmembrane region" description="Helical" evidence="1">
    <location>
        <begin position="6"/>
        <end position="24"/>
    </location>
</feature>
<dbReference type="AlphaFoldDB" id="A0A8J3GNT5"/>
<keyword evidence="1" id="KW-1133">Transmembrane helix</keyword>
<keyword evidence="1" id="KW-0812">Transmembrane</keyword>
<dbReference type="Proteomes" id="UP000617531">
    <property type="component" value="Unassembled WGS sequence"/>
</dbReference>
<evidence type="ECO:0000256" key="1">
    <source>
        <dbReference type="SAM" id="Phobius"/>
    </source>
</evidence>
<evidence type="ECO:0000313" key="3">
    <source>
        <dbReference type="Proteomes" id="UP000617531"/>
    </source>
</evidence>
<gene>
    <name evidence="2" type="ORF">GCM10011600_06490</name>
</gene>
<keyword evidence="3" id="KW-1185">Reference proteome</keyword>
<reference evidence="2" key="2">
    <citation type="submission" date="2020-09" db="EMBL/GenBank/DDBJ databases">
        <authorList>
            <person name="Sun Q."/>
            <person name="Zhou Y."/>
        </authorList>
    </citation>
    <scope>NUCLEOTIDE SEQUENCE</scope>
    <source>
        <strain evidence="2">CGMCC 1.16548</strain>
    </source>
</reference>
<evidence type="ECO:0008006" key="4">
    <source>
        <dbReference type="Google" id="ProtNLM"/>
    </source>
</evidence>
<dbReference type="InterPro" id="IPR008407">
    <property type="entry name" value="Brnchd-chn_aa_trnsp_AzlD"/>
</dbReference>
<sequence length="110" mass="11712">MLELLAIVLGGIVTFVTRAIFLVSRKLRPPKRVERYLPLVGPAVLGAIAIPGILAPRGEISLVDTIPAVIAAVATWLGWRVTKQIAVGLIVGLGLWWAILAVMVAVGVER</sequence>
<dbReference type="EMBL" id="BNAI01000001">
    <property type="protein sequence ID" value="GHF08365.1"/>
    <property type="molecule type" value="Genomic_DNA"/>
</dbReference>
<feature type="transmembrane region" description="Helical" evidence="1">
    <location>
        <begin position="60"/>
        <end position="79"/>
    </location>
</feature>
<name>A0A8J3GNT5_9MICO</name>
<accession>A0A8J3GNT5</accession>
<comment type="caution">
    <text evidence="2">The sequence shown here is derived from an EMBL/GenBank/DDBJ whole genome shotgun (WGS) entry which is preliminary data.</text>
</comment>
<keyword evidence="1" id="KW-0472">Membrane</keyword>
<protein>
    <recommendedName>
        <fullName evidence="4">AzlD domain-containing protein</fullName>
    </recommendedName>
</protein>